<keyword evidence="3 5" id="KW-1133">Transmembrane helix</keyword>
<evidence type="ECO:0000259" key="6">
    <source>
        <dbReference type="Pfam" id="PF06271"/>
    </source>
</evidence>
<dbReference type="Pfam" id="PF06271">
    <property type="entry name" value="RDD"/>
    <property type="match status" value="1"/>
</dbReference>
<feature type="transmembrane region" description="Helical" evidence="5">
    <location>
        <begin position="42"/>
        <end position="58"/>
    </location>
</feature>
<dbReference type="GO" id="GO:0016020">
    <property type="term" value="C:membrane"/>
    <property type="evidence" value="ECO:0007669"/>
    <property type="project" value="UniProtKB-SubCell"/>
</dbReference>
<feature type="transmembrane region" description="Helical" evidence="5">
    <location>
        <begin position="6"/>
        <end position="30"/>
    </location>
</feature>
<dbReference type="InterPro" id="IPR010432">
    <property type="entry name" value="RDD"/>
</dbReference>
<protein>
    <submittedName>
        <fullName evidence="7">RDD family protein</fullName>
    </submittedName>
</protein>
<dbReference type="EMBL" id="RZGR01000004">
    <property type="protein sequence ID" value="RUQ90411.1"/>
    <property type="molecule type" value="Genomic_DNA"/>
</dbReference>
<keyword evidence="4 5" id="KW-0472">Membrane</keyword>
<accession>A0A3S0VP33</accession>
<evidence type="ECO:0000313" key="7">
    <source>
        <dbReference type="EMBL" id="RUQ90411.1"/>
    </source>
</evidence>
<dbReference type="Proteomes" id="UP000288012">
    <property type="component" value="Unassembled WGS sequence"/>
</dbReference>
<gene>
    <name evidence="7" type="ORF">EKM59_02050</name>
</gene>
<proteinExistence type="predicted"/>
<keyword evidence="8" id="KW-1185">Reference proteome</keyword>
<dbReference type="RefSeq" id="WP_127057122.1">
    <property type="nucleotide sequence ID" value="NZ_RZGR01000004.1"/>
</dbReference>
<evidence type="ECO:0000256" key="5">
    <source>
        <dbReference type="SAM" id="Phobius"/>
    </source>
</evidence>
<dbReference type="AlphaFoldDB" id="A0A3S0VP33"/>
<evidence type="ECO:0000256" key="3">
    <source>
        <dbReference type="ARBA" id="ARBA00022989"/>
    </source>
</evidence>
<organism evidence="7 8">
    <name type="scientific">Legionella septentrionalis</name>
    <dbReference type="NCBI Taxonomy" id="2498109"/>
    <lineage>
        <taxon>Bacteria</taxon>
        <taxon>Pseudomonadati</taxon>
        <taxon>Pseudomonadota</taxon>
        <taxon>Gammaproteobacteria</taxon>
        <taxon>Legionellales</taxon>
        <taxon>Legionellaceae</taxon>
        <taxon>Legionella</taxon>
    </lineage>
</organism>
<evidence type="ECO:0000256" key="4">
    <source>
        <dbReference type="ARBA" id="ARBA00023136"/>
    </source>
</evidence>
<name>A0A3S0VP33_9GAMM</name>
<feature type="domain" description="RDD" evidence="6">
    <location>
        <begin position="5"/>
        <end position="94"/>
    </location>
</feature>
<comment type="caution">
    <text evidence="7">The sequence shown here is derived from an EMBL/GenBank/DDBJ whole genome shotgun (WGS) entry which is preliminary data.</text>
</comment>
<evidence type="ECO:0000256" key="2">
    <source>
        <dbReference type="ARBA" id="ARBA00022692"/>
    </source>
</evidence>
<evidence type="ECO:0000313" key="8">
    <source>
        <dbReference type="Proteomes" id="UP000288012"/>
    </source>
</evidence>
<reference evidence="7 8" key="1">
    <citation type="submission" date="2018-12" db="EMBL/GenBank/DDBJ databases">
        <title>Legionella sp,whole genome shotgun sequence.</title>
        <authorList>
            <person name="Wu H."/>
        </authorList>
    </citation>
    <scope>NUCLEOTIDE SEQUENCE [LARGE SCALE GENOMIC DNA]</scope>
    <source>
        <strain evidence="8">km714</strain>
    </source>
</reference>
<evidence type="ECO:0000256" key="1">
    <source>
        <dbReference type="ARBA" id="ARBA00004141"/>
    </source>
</evidence>
<comment type="subcellular location">
    <subcellularLocation>
        <location evidence="1">Membrane</location>
        <topology evidence="1">Multi-pass membrane protein</topology>
    </subcellularLocation>
</comment>
<keyword evidence="2 5" id="KW-0812">Transmembrane</keyword>
<feature type="transmembrane region" description="Helical" evidence="5">
    <location>
        <begin position="88"/>
        <end position="105"/>
    </location>
</feature>
<sequence length="124" mass="14508">MFVFRYFASLFYDFIILSALFFIFTLCCIFLRSGHGIPPATLWYQTALLILAYSYYALSCRFGGQTIGMRAWNIKLIFLHGRFTHRQLITRLLLIIPAFSLRIIGFKKPDLLLQKWTKSQIISV</sequence>